<reference evidence="1" key="1">
    <citation type="submission" date="2023-11" db="EMBL/GenBank/DDBJ databases">
        <title>The genome sequences of three competitors of mushroom-forming fungi.</title>
        <authorList>
            <person name="Beijen E."/>
            <person name="Ohm R.A."/>
        </authorList>
    </citation>
    <scope>NUCLEOTIDE SEQUENCE</scope>
    <source>
        <strain evidence="1">CBS 100526</strain>
    </source>
</reference>
<keyword evidence="2" id="KW-1185">Reference proteome</keyword>
<proteinExistence type="predicted"/>
<sequence>MATSCESENSALFKWLSEYLHNLLFQPDDELAFNTFETCVAKDVTMKINHDYIPRQAYFEHIMDDRACHGLALISQKQLKVWEAPGGGGSIIYEGELVYNDKKTGEKEVCAFVMIADISKGDDGNFTIVHSTEMCHAKFKEN</sequence>
<dbReference type="AlphaFoldDB" id="A0AAE1IJS0"/>
<protein>
    <submittedName>
        <fullName evidence="1">Uncharacterized protein</fullName>
    </submittedName>
</protein>
<dbReference type="GeneID" id="87921257"/>
<name>A0AAE1IJS0_9HYPO</name>
<accession>A0AAE1IJS0</accession>
<dbReference type="RefSeq" id="XP_062760417.1">
    <property type="nucleotide sequence ID" value="XM_062895676.1"/>
</dbReference>
<dbReference type="EMBL" id="JAWRVG010000001">
    <property type="protein sequence ID" value="KAK4085077.1"/>
    <property type="molecule type" value="Genomic_DNA"/>
</dbReference>
<evidence type="ECO:0000313" key="1">
    <source>
        <dbReference type="EMBL" id="KAK4085077.1"/>
    </source>
</evidence>
<gene>
    <name evidence="1" type="ORF">Triagg1_67</name>
</gene>
<dbReference type="Proteomes" id="UP001273209">
    <property type="component" value="Unassembled WGS sequence"/>
</dbReference>
<comment type="caution">
    <text evidence="1">The sequence shown here is derived from an EMBL/GenBank/DDBJ whole genome shotgun (WGS) entry which is preliminary data.</text>
</comment>
<evidence type="ECO:0000313" key="2">
    <source>
        <dbReference type="Proteomes" id="UP001273209"/>
    </source>
</evidence>
<organism evidence="1 2">
    <name type="scientific">Trichoderma aggressivum f. europaeum</name>
    <dbReference type="NCBI Taxonomy" id="173218"/>
    <lineage>
        <taxon>Eukaryota</taxon>
        <taxon>Fungi</taxon>
        <taxon>Dikarya</taxon>
        <taxon>Ascomycota</taxon>
        <taxon>Pezizomycotina</taxon>
        <taxon>Sordariomycetes</taxon>
        <taxon>Hypocreomycetidae</taxon>
        <taxon>Hypocreales</taxon>
        <taxon>Hypocreaceae</taxon>
        <taxon>Trichoderma</taxon>
    </lineage>
</organism>